<keyword evidence="5" id="KW-0411">Iron-sulfur</keyword>
<keyword evidence="8" id="KW-1185">Reference proteome</keyword>
<reference evidence="7 8" key="1">
    <citation type="submission" date="2018-06" db="EMBL/GenBank/DDBJ databases">
        <authorList>
            <consortium name="Pathogen Informatics"/>
            <person name="Doyle S."/>
        </authorList>
    </citation>
    <scope>NUCLEOTIDE SEQUENCE [LARGE SCALE GENOMIC DNA]</scope>
    <source>
        <strain evidence="7 8">NCTC12151</strain>
    </source>
</reference>
<dbReference type="KEGG" id="lri:NCTC12151_03350"/>
<dbReference type="GO" id="GO:0046872">
    <property type="term" value="F:metal ion binding"/>
    <property type="evidence" value="ECO:0007669"/>
    <property type="project" value="UniProtKB-KW"/>
</dbReference>
<dbReference type="AlphaFoldDB" id="A0A2X4VFA2"/>
<evidence type="ECO:0000256" key="3">
    <source>
        <dbReference type="ARBA" id="ARBA00022737"/>
    </source>
</evidence>
<dbReference type="PANTHER" id="PTHR10849">
    <property type="entry name" value="NADH DEHYDROGENASE UBIQUINONE IRON-SULFUR PROTEIN 8, MITOCHONDRIAL"/>
    <property type="match status" value="1"/>
</dbReference>
<keyword evidence="1" id="KW-0004">4Fe-4S</keyword>
<keyword evidence="3" id="KW-0677">Repeat</keyword>
<dbReference type="InterPro" id="IPR017900">
    <property type="entry name" value="4Fe4S_Fe_S_CS"/>
</dbReference>
<dbReference type="InterPro" id="IPR017896">
    <property type="entry name" value="4Fe4S_Fe-S-bd"/>
</dbReference>
<evidence type="ECO:0000259" key="6">
    <source>
        <dbReference type="PROSITE" id="PS51379"/>
    </source>
</evidence>
<dbReference type="RefSeq" id="WP_111741640.1">
    <property type="nucleotide sequence ID" value="NZ_LR698987.1"/>
</dbReference>
<accession>A0A2X4VFA2</accession>
<gene>
    <name evidence="7" type="primary">ndhI</name>
    <name evidence="7" type="ORF">NCTC12151_03350</name>
</gene>
<dbReference type="SUPFAM" id="SSF54862">
    <property type="entry name" value="4Fe-4S ferredoxins"/>
    <property type="match status" value="1"/>
</dbReference>
<evidence type="ECO:0000256" key="2">
    <source>
        <dbReference type="ARBA" id="ARBA00022723"/>
    </source>
</evidence>
<name>A0A2X4VFA2_9GAMM</name>
<dbReference type="PROSITE" id="PS00198">
    <property type="entry name" value="4FE4S_FER_1"/>
    <property type="match status" value="2"/>
</dbReference>
<evidence type="ECO:0000313" key="8">
    <source>
        <dbReference type="Proteomes" id="UP000249005"/>
    </source>
</evidence>
<dbReference type="GO" id="GO:0009060">
    <property type="term" value="P:aerobic respiration"/>
    <property type="evidence" value="ECO:0007669"/>
    <property type="project" value="TreeGrafter"/>
</dbReference>
<keyword evidence="7" id="KW-0560">Oxidoreductase</keyword>
<dbReference type="EMBL" id="LS483470">
    <property type="protein sequence ID" value="SQI43980.1"/>
    <property type="molecule type" value="Genomic_DNA"/>
</dbReference>
<protein>
    <submittedName>
        <fullName evidence="7">NAD(P)H-quinone oxidoreductase subunit I</fullName>
        <ecNumber evidence="7">1.6.5.-</ecNumber>
    </submittedName>
</protein>
<organism evidence="7 8">
    <name type="scientific">Leminorella richardii</name>
    <dbReference type="NCBI Taxonomy" id="158841"/>
    <lineage>
        <taxon>Bacteria</taxon>
        <taxon>Pseudomonadati</taxon>
        <taxon>Pseudomonadota</taxon>
        <taxon>Gammaproteobacteria</taxon>
        <taxon>Enterobacterales</taxon>
        <taxon>Budviciaceae</taxon>
        <taxon>Leminorella</taxon>
    </lineage>
</organism>
<dbReference type="OrthoDB" id="9808559at2"/>
<dbReference type="Gene3D" id="3.30.70.3270">
    <property type="match status" value="1"/>
</dbReference>
<dbReference type="PANTHER" id="PTHR10849:SF35">
    <property type="entry name" value="FORMATE HYDROGENLYASE SUBUNIT 6-RELATED"/>
    <property type="match status" value="1"/>
</dbReference>
<dbReference type="NCBIfam" id="NF006076">
    <property type="entry name" value="PRK08222.1"/>
    <property type="match status" value="1"/>
</dbReference>
<feature type="domain" description="4Fe-4S ferredoxin-type" evidence="6">
    <location>
        <begin position="31"/>
        <end position="60"/>
    </location>
</feature>
<sequence length="184" mass="20749">MFKLLKTILNVGDTTVKYPFKPYDVCQDFRGKPEYNAEQCIACAACTMACPANALTMNTDAASGERVWALFLGRCIFCGRCEEVCPTRAIRLSEEFELAVFNKQDLFQEAVFQVASCRVCHKPFAPQKSIDYAIALMVQAGMTQEEAQSRRIQFETCPECKRKQSMVHTDRVTLGPHLNQEATK</sequence>
<dbReference type="InterPro" id="IPR010226">
    <property type="entry name" value="NADH_quinone_OxRdtase_chainI"/>
</dbReference>
<dbReference type="GO" id="GO:0051539">
    <property type="term" value="F:4 iron, 4 sulfur cluster binding"/>
    <property type="evidence" value="ECO:0007669"/>
    <property type="project" value="UniProtKB-KW"/>
</dbReference>
<dbReference type="Proteomes" id="UP000249005">
    <property type="component" value="Chromosome 1"/>
</dbReference>
<dbReference type="GO" id="GO:0016020">
    <property type="term" value="C:membrane"/>
    <property type="evidence" value="ECO:0007669"/>
    <property type="project" value="InterPro"/>
</dbReference>
<evidence type="ECO:0000313" key="7">
    <source>
        <dbReference type="EMBL" id="SQI43980.1"/>
    </source>
</evidence>
<keyword evidence="2" id="KW-0479">Metal-binding</keyword>
<feature type="domain" description="4Fe-4S ferredoxin-type" evidence="6">
    <location>
        <begin position="66"/>
        <end position="95"/>
    </location>
</feature>
<evidence type="ECO:0000256" key="4">
    <source>
        <dbReference type="ARBA" id="ARBA00023004"/>
    </source>
</evidence>
<evidence type="ECO:0000256" key="1">
    <source>
        <dbReference type="ARBA" id="ARBA00022485"/>
    </source>
</evidence>
<dbReference type="EC" id="1.6.5.-" evidence="7"/>
<keyword evidence="4" id="KW-0408">Iron</keyword>
<proteinExistence type="predicted"/>
<dbReference type="NCBIfam" id="NF009053">
    <property type="entry name" value="PRK12387.1"/>
    <property type="match status" value="1"/>
</dbReference>
<dbReference type="Pfam" id="PF12838">
    <property type="entry name" value="Fer4_7"/>
    <property type="match status" value="1"/>
</dbReference>
<dbReference type="PROSITE" id="PS51379">
    <property type="entry name" value="4FE4S_FER_2"/>
    <property type="match status" value="2"/>
</dbReference>
<dbReference type="GO" id="GO:0003954">
    <property type="term" value="F:NADH dehydrogenase activity"/>
    <property type="evidence" value="ECO:0007669"/>
    <property type="project" value="TreeGrafter"/>
</dbReference>
<evidence type="ECO:0000256" key="5">
    <source>
        <dbReference type="ARBA" id="ARBA00023014"/>
    </source>
</evidence>